<proteinExistence type="predicted"/>
<gene>
    <name evidence="2" type="ORF">Dform_00607</name>
</gene>
<dbReference type="EMBL" id="CP018258">
    <property type="protein sequence ID" value="APV43962.1"/>
    <property type="molecule type" value="Genomic_DNA"/>
</dbReference>
<keyword evidence="1" id="KW-0812">Transmembrane</keyword>
<reference evidence="3" key="1">
    <citation type="submission" date="2016-11" db="EMBL/GenBank/DDBJ databases">
        <title>Dehalogenimonas formicexedens sp. nov., a chlorinated alkane respiring bacterium isolated from contaminated groundwater.</title>
        <authorList>
            <person name="Key T.A."/>
            <person name="Bowman K.S."/>
            <person name="Lee I."/>
            <person name="Chun J."/>
            <person name="Albuquerque L."/>
            <person name="da Costa M.S."/>
            <person name="Rainey F.A."/>
            <person name="Moe W.M."/>
        </authorList>
    </citation>
    <scope>NUCLEOTIDE SEQUENCE [LARGE SCALE GENOMIC DNA]</scope>
    <source>
        <strain evidence="3">NSZ-14</strain>
    </source>
</reference>
<feature type="transmembrane region" description="Helical" evidence="1">
    <location>
        <begin position="39"/>
        <end position="57"/>
    </location>
</feature>
<keyword evidence="3" id="KW-1185">Reference proteome</keyword>
<protein>
    <submittedName>
        <fullName evidence="2">Reductive dehalogenase membrane anchor</fullName>
    </submittedName>
</protein>
<organism evidence="2 3">
    <name type="scientific">Dehalogenimonas formicexedens</name>
    <dbReference type="NCBI Taxonomy" id="1839801"/>
    <lineage>
        <taxon>Bacteria</taxon>
        <taxon>Bacillati</taxon>
        <taxon>Chloroflexota</taxon>
        <taxon>Dehalococcoidia</taxon>
        <taxon>Dehalococcoidales</taxon>
        <taxon>Dehalococcoidaceae</taxon>
        <taxon>Dehalogenimonas</taxon>
    </lineage>
</organism>
<keyword evidence="1" id="KW-0472">Membrane</keyword>
<accession>A0A1P8F6J1</accession>
<dbReference type="Proteomes" id="UP000185934">
    <property type="component" value="Chromosome"/>
</dbReference>
<keyword evidence="1" id="KW-1133">Transmembrane helix</keyword>
<feature type="transmembrane region" description="Helical" evidence="1">
    <location>
        <begin position="6"/>
        <end position="27"/>
    </location>
</feature>
<evidence type="ECO:0000313" key="2">
    <source>
        <dbReference type="EMBL" id="APV43962.1"/>
    </source>
</evidence>
<dbReference type="STRING" id="1839801.Dform_00607"/>
<feature type="transmembrane region" description="Helical" evidence="1">
    <location>
        <begin position="69"/>
        <end position="91"/>
    </location>
</feature>
<dbReference type="AlphaFoldDB" id="A0A1P8F6J1"/>
<dbReference type="KEGG" id="dfo:Dform_00607"/>
<name>A0A1P8F6J1_9CHLR</name>
<dbReference type="RefSeq" id="WP_076003704.1">
    <property type="nucleotide sequence ID" value="NZ_CP018258.1"/>
</dbReference>
<evidence type="ECO:0000313" key="3">
    <source>
        <dbReference type="Proteomes" id="UP000185934"/>
    </source>
</evidence>
<evidence type="ECO:0000256" key="1">
    <source>
        <dbReference type="SAM" id="Phobius"/>
    </source>
</evidence>
<sequence>MTIYQAPYWFLIAAILVGLMAVLGIFLRSKGMVTKWYDWAIISVGLLMGMFALQNYFGSISEFENQAATMFLTFMGIPALIILAIAGALIMRRKAKAAV</sequence>